<protein>
    <recommendedName>
        <fullName evidence="1">non-specific serine/threonine protein kinase</fullName>
        <ecNumber evidence="1">2.7.11.1</ecNumber>
    </recommendedName>
</protein>
<feature type="domain" description="Protein kinase" evidence="6">
    <location>
        <begin position="52"/>
        <end position="373"/>
    </location>
</feature>
<dbReference type="EMBL" id="MU620910">
    <property type="protein sequence ID" value="KAI8580735.1"/>
    <property type="molecule type" value="Genomic_DNA"/>
</dbReference>
<evidence type="ECO:0000256" key="4">
    <source>
        <dbReference type="PROSITE-ProRule" id="PRU10141"/>
    </source>
</evidence>
<dbReference type="SMART" id="SM00220">
    <property type="entry name" value="S_TKc"/>
    <property type="match status" value="1"/>
</dbReference>
<evidence type="ECO:0000313" key="7">
    <source>
        <dbReference type="EMBL" id="KAI8580735.1"/>
    </source>
</evidence>
<dbReference type="GO" id="GO:0004674">
    <property type="term" value="F:protein serine/threonine kinase activity"/>
    <property type="evidence" value="ECO:0007669"/>
    <property type="project" value="UniProtKB-EC"/>
</dbReference>
<reference evidence="7" key="2">
    <citation type="journal article" date="2022" name="Proc. Natl. Acad. Sci. U.S.A.">
        <title>Diploid-dominant life cycles characterize the early evolution of Fungi.</title>
        <authorList>
            <person name="Amses K.R."/>
            <person name="Simmons D.R."/>
            <person name="Longcore J.E."/>
            <person name="Mondo S.J."/>
            <person name="Seto K."/>
            <person name="Jeronimo G.H."/>
            <person name="Bonds A.E."/>
            <person name="Quandt C.A."/>
            <person name="Davis W.J."/>
            <person name="Chang Y."/>
            <person name="Federici B.A."/>
            <person name="Kuo A."/>
            <person name="LaButti K."/>
            <person name="Pangilinan J."/>
            <person name="Andreopoulos W."/>
            <person name="Tritt A."/>
            <person name="Riley R."/>
            <person name="Hundley H."/>
            <person name="Johnson J."/>
            <person name="Lipzen A."/>
            <person name="Barry K."/>
            <person name="Lang B.F."/>
            <person name="Cuomo C.A."/>
            <person name="Buchler N.E."/>
            <person name="Grigoriev I.V."/>
            <person name="Spatafora J.W."/>
            <person name="Stajich J.E."/>
            <person name="James T.Y."/>
        </authorList>
    </citation>
    <scope>NUCLEOTIDE SEQUENCE</scope>
    <source>
        <strain evidence="7">AG</strain>
    </source>
</reference>
<dbReference type="AlphaFoldDB" id="A0AAD5EED1"/>
<organism evidence="7 8">
    <name type="scientific">Umbelopsis ramanniana AG</name>
    <dbReference type="NCBI Taxonomy" id="1314678"/>
    <lineage>
        <taxon>Eukaryota</taxon>
        <taxon>Fungi</taxon>
        <taxon>Fungi incertae sedis</taxon>
        <taxon>Mucoromycota</taxon>
        <taxon>Mucoromycotina</taxon>
        <taxon>Umbelopsidomycetes</taxon>
        <taxon>Umbelopsidales</taxon>
        <taxon>Umbelopsidaceae</taxon>
        <taxon>Umbelopsis</taxon>
    </lineage>
</organism>
<dbReference type="InterPro" id="IPR000719">
    <property type="entry name" value="Prot_kinase_dom"/>
</dbReference>
<dbReference type="InterPro" id="IPR017441">
    <property type="entry name" value="Protein_kinase_ATP_BS"/>
</dbReference>
<evidence type="ECO:0000259" key="6">
    <source>
        <dbReference type="PROSITE" id="PS50011"/>
    </source>
</evidence>
<sequence>MSTTYAVHTKSSPESPTFVKSSYQVPHYTSSVESARTALSANSNDILVGEQWLVLGRIGEGSFGEVFEARDIDTNRSYAIKREPKSMRHPQLKHESIMYDALVGGPGIPACHWYGEHDDFNCIVVDLLGPSLKLLRQAVSDFTLDVALNIACQLINTIEHIHSRGIIYRDIKPDNFLFPASFRLPDPECFETQTDNGFMVYEAARPSCKVLFEEQDPSSLKIFAIDFGLASWWRNPSTNKPYPEGKRRIRNKTGTARYASLNVHRGKEHSRRDDMESIGYLLIDLAMGSLPWTGIQARNSRLGWDKMREAKEMIMLQDLCAGLPLAFLKYIEYARALKFDDEPDYGYLRSLFEGAKEDGPYSEYVIPFDRSYLRGNDVEVLSTVSDQGTTAKNTNSDKQQAWSDVDQYKSQNVPTRDNDGIFAMDDIIPHEEDRTKRERHDHGQRNTRQRHRELSNSSYKKLLQQTRDRRSNVGWNTHKRLQQAWEPKIDWETIPSAEKTSTSWGEDRPDGMWSKSSNAEKHGWPEKRDALADSWTAKHDGWGGNWESGVDRSNQVQPEMMMVDGVGKQPQQDKRQNGLTSLRDAVHAQPWVPSSMESEVSSVAQQMANHTIMDKEEGRRSGRRVYGKMNSHVYQNLNHPRLDADKKGERRERHSKGSTTGSIKANKGGENWSPEIGQKAEDWQQVGRQPPRKPFKPKTTSTRTGGYNEKMHQKGSSMKDLHHAKK</sequence>
<dbReference type="PROSITE" id="PS50011">
    <property type="entry name" value="PROTEIN_KINASE_DOM"/>
    <property type="match status" value="1"/>
</dbReference>
<dbReference type="InterPro" id="IPR008271">
    <property type="entry name" value="Ser/Thr_kinase_AS"/>
</dbReference>
<evidence type="ECO:0000256" key="3">
    <source>
        <dbReference type="ARBA" id="ARBA00022840"/>
    </source>
</evidence>
<feature type="compositionally biased region" description="Polar residues" evidence="5">
    <location>
        <begin position="386"/>
        <end position="415"/>
    </location>
</feature>
<dbReference type="PROSITE" id="PS00108">
    <property type="entry name" value="PROTEIN_KINASE_ST"/>
    <property type="match status" value="1"/>
</dbReference>
<dbReference type="PROSITE" id="PS00107">
    <property type="entry name" value="PROTEIN_KINASE_ATP"/>
    <property type="match status" value="1"/>
</dbReference>
<dbReference type="CDD" id="cd14016">
    <property type="entry name" value="STKc_CK1"/>
    <property type="match status" value="1"/>
</dbReference>
<accession>A0AAD5EED1</accession>
<dbReference type="PANTHER" id="PTHR11909">
    <property type="entry name" value="CASEIN KINASE-RELATED"/>
    <property type="match status" value="1"/>
</dbReference>
<feature type="binding site" evidence="4">
    <location>
        <position position="81"/>
    </location>
    <ligand>
        <name>ATP</name>
        <dbReference type="ChEBI" id="CHEBI:30616"/>
    </ligand>
</feature>
<evidence type="ECO:0000256" key="5">
    <source>
        <dbReference type="SAM" id="MobiDB-lite"/>
    </source>
</evidence>
<dbReference type="InterPro" id="IPR011009">
    <property type="entry name" value="Kinase-like_dom_sf"/>
</dbReference>
<evidence type="ECO:0000313" key="8">
    <source>
        <dbReference type="Proteomes" id="UP001206595"/>
    </source>
</evidence>
<feature type="compositionally biased region" description="Basic and acidic residues" evidence="5">
    <location>
        <begin position="709"/>
        <end position="726"/>
    </location>
</feature>
<keyword evidence="2 4" id="KW-0547">Nucleotide-binding</keyword>
<feature type="region of interest" description="Disordered" evidence="5">
    <location>
        <begin position="635"/>
        <end position="726"/>
    </location>
</feature>
<dbReference type="Pfam" id="PF00069">
    <property type="entry name" value="Pkinase"/>
    <property type="match status" value="1"/>
</dbReference>
<evidence type="ECO:0000256" key="2">
    <source>
        <dbReference type="ARBA" id="ARBA00022741"/>
    </source>
</evidence>
<keyword evidence="3 4" id="KW-0067">ATP-binding</keyword>
<proteinExistence type="predicted"/>
<comment type="caution">
    <text evidence="7">The sequence shown here is derived from an EMBL/GenBank/DDBJ whole genome shotgun (WGS) entry which is preliminary data.</text>
</comment>
<keyword evidence="8" id="KW-1185">Reference proteome</keyword>
<dbReference type="Proteomes" id="UP001206595">
    <property type="component" value="Unassembled WGS sequence"/>
</dbReference>
<feature type="region of interest" description="Disordered" evidence="5">
    <location>
        <begin position="497"/>
        <end position="524"/>
    </location>
</feature>
<dbReference type="GO" id="GO:0005524">
    <property type="term" value="F:ATP binding"/>
    <property type="evidence" value="ECO:0007669"/>
    <property type="project" value="UniProtKB-UniRule"/>
</dbReference>
<reference evidence="7" key="1">
    <citation type="submission" date="2021-06" db="EMBL/GenBank/DDBJ databases">
        <authorList>
            <consortium name="DOE Joint Genome Institute"/>
            <person name="Mondo S.J."/>
            <person name="Amses K.R."/>
            <person name="Simmons D.R."/>
            <person name="Longcore J.E."/>
            <person name="Seto K."/>
            <person name="Alves G.H."/>
            <person name="Bonds A.E."/>
            <person name="Quandt C.A."/>
            <person name="Davis W.J."/>
            <person name="Chang Y."/>
            <person name="Letcher P.M."/>
            <person name="Powell M.J."/>
            <person name="Kuo A."/>
            <person name="Labutti K."/>
            <person name="Pangilinan J."/>
            <person name="Andreopoulos W."/>
            <person name="Tritt A."/>
            <person name="Riley R."/>
            <person name="Hundley H."/>
            <person name="Johnson J."/>
            <person name="Lipzen A."/>
            <person name="Barry K."/>
            <person name="Berbee M.L."/>
            <person name="Buchler N.E."/>
            <person name="Grigoriev I.V."/>
            <person name="Spatafora J.W."/>
            <person name="Stajich J.E."/>
            <person name="James T.Y."/>
        </authorList>
    </citation>
    <scope>NUCLEOTIDE SEQUENCE</scope>
    <source>
        <strain evidence="7">AG</strain>
    </source>
</reference>
<gene>
    <name evidence="7" type="ORF">K450DRAFT_235715</name>
</gene>
<dbReference type="EC" id="2.7.11.1" evidence="1"/>
<dbReference type="GeneID" id="75913481"/>
<evidence type="ECO:0000256" key="1">
    <source>
        <dbReference type="ARBA" id="ARBA00012513"/>
    </source>
</evidence>
<feature type="compositionally biased region" description="Basic and acidic residues" evidence="5">
    <location>
        <begin position="640"/>
        <end position="652"/>
    </location>
</feature>
<dbReference type="RefSeq" id="XP_051445739.1">
    <property type="nucleotide sequence ID" value="XM_051588136.1"/>
</dbReference>
<feature type="compositionally biased region" description="Basic and acidic residues" evidence="5">
    <location>
        <begin position="427"/>
        <end position="444"/>
    </location>
</feature>
<feature type="region of interest" description="Disordered" evidence="5">
    <location>
        <begin position="386"/>
        <end position="469"/>
    </location>
</feature>
<dbReference type="SUPFAM" id="SSF56112">
    <property type="entry name" value="Protein kinase-like (PK-like)"/>
    <property type="match status" value="1"/>
</dbReference>
<dbReference type="Gene3D" id="1.10.510.10">
    <property type="entry name" value="Transferase(Phosphotransferase) domain 1"/>
    <property type="match status" value="1"/>
</dbReference>
<name>A0AAD5EED1_UMBRA</name>
<dbReference type="InterPro" id="IPR050235">
    <property type="entry name" value="CK1_Ser-Thr_kinase"/>
</dbReference>
<feature type="compositionally biased region" description="Polar residues" evidence="5">
    <location>
        <begin position="455"/>
        <end position="465"/>
    </location>
</feature>